<accession>A0AAE0EX25</accession>
<protein>
    <submittedName>
        <fullName evidence="1">Uncharacterized protein</fullName>
    </submittedName>
</protein>
<dbReference type="Gene3D" id="3.10.110.10">
    <property type="entry name" value="Ubiquitin Conjugating Enzyme"/>
    <property type="match status" value="1"/>
</dbReference>
<keyword evidence="2" id="KW-1185">Reference proteome</keyword>
<dbReference type="SUPFAM" id="SSF54495">
    <property type="entry name" value="UBC-like"/>
    <property type="match status" value="1"/>
</dbReference>
<dbReference type="EMBL" id="LGRX02032551">
    <property type="protein sequence ID" value="KAK3243921.1"/>
    <property type="molecule type" value="Genomic_DNA"/>
</dbReference>
<dbReference type="CDD" id="cd00195">
    <property type="entry name" value="UBCc_UEV"/>
    <property type="match status" value="1"/>
</dbReference>
<name>A0AAE0EX25_9CHLO</name>
<evidence type="ECO:0000313" key="2">
    <source>
        <dbReference type="Proteomes" id="UP001190700"/>
    </source>
</evidence>
<reference evidence="1 2" key="1">
    <citation type="journal article" date="2015" name="Genome Biol. Evol.">
        <title>Comparative Genomics of a Bacterivorous Green Alga Reveals Evolutionary Causalities and Consequences of Phago-Mixotrophic Mode of Nutrition.</title>
        <authorList>
            <person name="Burns J.A."/>
            <person name="Paasch A."/>
            <person name="Narechania A."/>
            <person name="Kim E."/>
        </authorList>
    </citation>
    <scope>NUCLEOTIDE SEQUENCE [LARGE SCALE GENOMIC DNA]</scope>
    <source>
        <strain evidence="1 2">PLY_AMNH</strain>
    </source>
</reference>
<proteinExistence type="predicted"/>
<dbReference type="InterPro" id="IPR016135">
    <property type="entry name" value="UBQ-conjugating_enzyme/RWD"/>
</dbReference>
<comment type="caution">
    <text evidence="1">The sequence shown here is derived from an EMBL/GenBank/DDBJ whole genome shotgun (WGS) entry which is preliminary data.</text>
</comment>
<dbReference type="AlphaFoldDB" id="A0AAE0EX25"/>
<dbReference type="Proteomes" id="UP001190700">
    <property type="component" value="Unassembled WGS sequence"/>
</dbReference>
<evidence type="ECO:0000313" key="1">
    <source>
        <dbReference type="EMBL" id="KAK3243921.1"/>
    </source>
</evidence>
<organism evidence="1 2">
    <name type="scientific">Cymbomonas tetramitiformis</name>
    <dbReference type="NCBI Taxonomy" id="36881"/>
    <lineage>
        <taxon>Eukaryota</taxon>
        <taxon>Viridiplantae</taxon>
        <taxon>Chlorophyta</taxon>
        <taxon>Pyramimonadophyceae</taxon>
        <taxon>Pyramimonadales</taxon>
        <taxon>Pyramimonadaceae</taxon>
        <taxon>Cymbomonas</taxon>
    </lineage>
</organism>
<gene>
    <name evidence="1" type="ORF">CYMTET_46450</name>
</gene>
<sequence>MQEDACSFLPREIEALRKSQPAFVEEIGFLSVVPYVLSDPTEDIKRVSGDDVSCWELRLTLRGPADGDYGSPHSVLLMFTTEYPYAPPTVRFKSILRHYLVDEDRAVVGLFYHPKNLPPDEIIHGDEGDIIGVQYSLRNILEAIHRFLLTPLKIPGSSQEAGEHEDFHEVAGNHSSESSSAERVFAQRWRDVAESNTERTGRIEAYRLKRRHSELFDVLRGWQQPWFAPTFYAAIRNPEVQPLNDLLKWECEGVVRFIPRALCHLSLYMCAL</sequence>